<dbReference type="RefSeq" id="WP_103956486.1">
    <property type="nucleotide sequence ID" value="NZ_FNVT01000003.1"/>
</dbReference>
<protein>
    <submittedName>
        <fullName evidence="2">Uncharacterized protein</fullName>
    </submittedName>
</protein>
<reference evidence="2 3" key="1">
    <citation type="submission" date="2016-10" db="EMBL/GenBank/DDBJ databases">
        <authorList>
            <person name="de Groot N.N."/>
        </authorList>
    </citation>
    <scope>NUCLEOTIDE SEQUENCE [LARGE SCALE GENOMIC DNA]</scope>
    <source>
        <strain evidence="2 3">CGMCC 4.7037</strain>
    </source>
</reference>
<dbReference type="EMBL" id="FNVT01000003">
    <property type="protein sequence ID" value="SEG67608.1"/>
    <property type="molecule type" value="Genomic_DNA"/>
</dbReference>
<feature type="compositionally biased region" description="Basic and acidic residues" evidence="1">
    <location>
        <begin position="38"/>
        <end position="52"/>
    </location>
</feature>
<proteinExistence type="predicted"/>
<dbReference type="Proteomes" id="UP000236732">
    <property type="component" value="Unassembled WGS sequence"/>
</dbReference>
<dbReference type="OrthoDB" id="3544161at2"/>
<sequence>MTEQIYPEPACECSATLDEGQTRCRKCRARDRWIKKQAAKRREGVRREETRRPPRGPRRVAMAGVTWT</sequence>
<accession>A0A1H6C3U8</accession>
<dbReference type="AlphaFoldDB" id="A0A1H6C3U8"/>
<name>A0A1H6C3U8_9ACTN</name>
<feature type="region of interest" description="Disordered" evidence="1">
    <location>
        <begin position="38"/>
        <end position="68"/>
    </location>
</feature>
<evidence type="ECO:0000256" key="1">
    <source>
        <dbReference type="SAM" id="MobiDB-lite"/>
    </source>
</evidence>
<keyword evidence="3" id="KW-1185">Reference proteome</keyword>
<organism evidence="2 3">
    <name type="scientific">Nonomuraea solani</name>
    <dbReference type="NCBI Taxonomy" id="1144553"/>
    <lineage>
        <taxon>Bacteria</taxon>
        <taxon>Bacillati</taxon>
        <taxon>Actinomycetota</taxon>
        <taxon>Actinomycetes</taxon>
        <taxon>Streptosporangiales</taxon>
        <taxon>Streptosporangiaceae</taxon>
        <taxon>Nonomuraea</taxon>
    </lineage>
</organism>
<gene>
    <name evidence="2" type="ORF">SAMN05444920_103887</name>
</gene>
<evidence type="ECO:0000313" key="3">
    <source>
        <dbReference type="Proteomes" id="UP000236732"/>
    </source>
</evidence>
<evidence type="ECO:0000313" key="2">
    <source>
        <dbReference type="EMBL" id="SEG67608.1"/>
    </source>
</evidence>